<accession>A0A6A5BT19</accession>
<reference evidence="1 2" key="1">
    <citation type="journal article" date="2019" name="Sci. Rep.">
        <title>Nanopore sequencing improves the draft genome of the human pathogenic amoeba Naegleria fowleri.</title>
        <authorList>
            <person name="Liechti N."/>
            <person name="Schurch N."/>
            <person name="Bruggmann R."/>
            <person name="Wittwer M."/>
        </authorList>
    </citation>
    <scope>NUCLEOTIDE SEQUENCE [LARGE SCALE GENOMIC DNA]</scope>
    <source>
        <strain evidence="1 2">ATCC 30894</strain>
    </source>
</reference>
<dbReference type="EMBL" id="VFQX01000034">
    <property type="protein sequence ID" value="KAF0977364.1"/>
    <property type="molecule type" value="Genomic_DNA"/>
</dbReference>
<dbReference type="GeneID" id="68110574"/>
<proteinExistence type="predicted"/>
<dbReference type="OrthoDB" id="10427784at2759"/>
<organism evidence="1 2">
    <name type="scientific">Naegleria fowleri</name>
    <name type="common">Brain eating amoeba</name>
    <dbReference type="NCBI Taxonomy" id="5763"/>
    <lineage>
        <taxon>Eukaryota</taxon>
        <taxon>Discoba</taxon>
        <taxon>Heterolobosea</taxon>
        <taxon>Tetramitia</taxon>
        <taxon>Eutetramitia</taxon>
        <taxon>Vahlkampfiidae</taxon>
        <taxon>Naegleria</taxon>
    </lineage>
</organism>
<dbReference type="VEuPathDB" id="AmoebaDB:NfTy_071950"/>
<dbReference type="AlphaFoldDB" id="A0A6A5BT19"/>
<dbReference type="VEuPathDB" id="AmoebaDB:FDP41_003356"/>
<dbReference type="Proteomes" id="UP000444721">
    <property type="component" value="Unassembled WGS sequence"/>
</dbReference>
<comment type="caution">
    <text evidence="1">The sequence shown here is derived from an EMBL/GenBank/DDBJ whole genome shotgun (WGS) entry which is preliminary data.</text>
</comment>
<name>A0A6A5BT19_NAEFO</name>
<protein>
    <submittedName>
        <fullName evidence="1">Uncharacterized protein</fullName>
    </submittedName>
</protein>
<dbReference type="VEuPathDB" id="AmoebaDB:NF0062370"/>
<dbReference type="RefSeq" id="XP_044562077.1">
    <property type="nucleotide sequence ID" value="XM_044706651.1"/>
</dbReference>
<dbReference type="SUPFAM" id="SSF51004">
    <property type="entry name" value="C-terminal (heme d1) domain of cytochrome cd1-nitrite reductase"/>
    <property type="match status" value="1"/>
</dbReference>
<gene>
    <name evidence="1" type="ORF">FDP41_003356</name>
</gene>
<dbReference type="InterPro" id="IPR011048">
    <property type="entry name" value="Haem_d1_sf"/>
</dbReference>
<sequence>MDSTIQSISGNAQAYDSKNLLYYDSVTTLKGVYYYCFDMLQKKLVHMSPVPFSLDNAEFDASENRLIGLVDDVFAYLDLESGKFVRIPSLNFSRIGFRQLGASAISSDSRYYFVFYENHQAESFFVRVDLKTLSYRVNQVYDLIGTMIYIP</sequence>
<keyword evidence="2" id="KW-1185">Reference proteome</keyword>
<evidence type="ECO:0000313" key="2">
    <source>
        <dbReference type="Proteomes" id="UP000444721"/>
    </source>
</evidence>
<evidence type="ECO:0000313" key="1">
    <source>
        <dbReference type="EMBL" id="KAF0977364.1"/>
    </source>
</evidence>